<evidence type="ECO:0000256" key="1">
    <source>
        <dbReference type="SAM" id="MobiDB-lite"/>
    </source>
</evidence>
<feature type="signal peptide" evidence="2">
    <location>
        <begin position="1"/>
        <end position="19"/>
    </location>
</feature>
<comment type="caution">
    <text evidence="3">The sequence shown here is derived from an EMBL/GenBank/DDBJ whole genome shotgun (WGS) entry which is preliminary data.</text>
</comment>
<evidence type="ECO:0000256" key="2">
    <source>
        <dbReference type="SAM" id="SignalP"/>
    </source>
</evidence>
<evidence type="ECO:0000313" key="4">
    <source>
        <dbReference type="Proteomes" id="UP000644693"/>
    </source>
</evidence>
<dbReference type="RefSeq" id="WP_189476057.1">
    <property type="nucleotide sequence ID" value="NZ_BMYM01000001.1"/>
</dbReference>
<dbReference type="InterPro" id="IPR021241">
    <property type="entry name" value="CsiV"/>
</dbReference>
<dbReference type="AlphaFoldDB" id="A0A918XFV5"/>
<name>A0A918XFV5_9GAMM</name>
<keyword evidence="2" id="KW-0732">Signal</keyword>
<dbReference type="Proteomes" id="UP000644693">
    <property type="component" value="Unassembled WGS sequence"/>
</dbReference>
<evidence type="ECO:0000313" key="3">
    <source>
        <dbReference type="EMBL" id="GHD30171.1"/>
    </source>
</evidence>
<proteinExistence type="predicted"/>
<protein>
    <recommendedName>
        <fullName evidence="5">Peptidoglycan-binding protein, CsiV</fullName>
    </recommendedName>
</protein>
<sequence>MGRIAIALLCTLHTVTALAQADDARWFKVELLIFSQGDPAASSELWPPEPSLDYPDDYRFIRDLAAEEKHRESWPDAQESIDERGIQTLTLPVPVTEDERAEIADADIPLRESAADASNALPQAPNTAATGIASTVSNAETETPLRPTPWIRQPSGDLEFRGKAAYMQRTGKYQILFHESWVQPMSGENDSASIIVDRSGDNQNWPRLQGSVKVYLSRYLHIATDLWLNTVGEYIDADWAMPAPPWSPQSLVLVEPQPASDTLGGSSLPGTGFNVTSPYPAVDQSSALAVEEQGPTDSMTGNAELSGEEAAAEQPIYPWRHAIRLKDRRRMRSNEVHYLDHPLMGVVIKLTPMRDEELESMALAEAQAMAARTEAGQLLTLER</sequence>
<organism evidence="3 4">
    <name type="scientific">Parahalioglobus pacificus</name>
    <dbReference type="NCBI Taxonomy" id="930806"/>
    <lineage>
        <taxon>Bacteria</taxon>
        <taxon>Pseudomonadati</taxon>
        <taxon>Pseudomonadota</taxon>
        <taxon>Gammaproteobacteria</taxon>
        <taxon>Cellvibrionales</taxon>
        <taxon>Halieaceae</taxon>
        <taxon>Parahalioglobus</taxon>
    </lineage>
</organism>
<feature type="region of interest" description="Disordered" evidence="1">
    <location>
        <begin position="287"/>
        <end position="311"/>
    </location>
</feature>
<evidence type="ECO:0008006" key="5">
    <source>
        <dbReference type="Google" id="ProtNLM"/>
    </source>
</evidence>
<reference evidence="3" key="2">
    <citation type="submission" date="2020-09" db="EMBL/GenBank/DDBJ databases">
        <authorList>
            <person name="Sun Q."/>
            <person name="Kim S."/>
        </authorList>
    </citation>
    <scope>NUCLEOTIDE SEQUENCE</scope>
    <source>
        <strain evidence="3">KCTC 23430</strain>
    </source>
</reference>
<keyword evidence="4" id="KW-1185">Reference proteome</keyword>
<reference evidence="3" key="1">
    <citation type="journal article" date="2014" name="Int. J. Syst. Evol. Microbiol.">
        <title>Complete genome sequence of Corynebacterium casei LMG S-19264T (=DSM 44701T), isolated from a smear-ripened cheese.</title>
        <authorList>
            <consortium name="US DOE Joint Genome Institute (JGI-PGF)"/>
            <person name="Walter F."/>
            <person name="Albersmeier A."/>
            <person name="Kalinowski J."/>
            <person name="Ruckert C."/>
        </authorList>
    </citation>
    <scope>NUCLEOTIDE SEQUENCE</scope>
    <source>
        <strain evidence="3">KCTC 23430</strain>
    </source>
</reference>
<gene>
    <name evidence="3" type="ORF">GCM10007053_11670</name>
</gene>
<accession>A0A918XFV5</accession>
<dbReference type="Pfam" id="PF10972">
    <property type="entry name" value="CsiV"/>
    <property type="match status" value="1"/>
</dbReference>
<dbReference type="EMBL" id="BMYM01000001">
    <property type="protein sequence ID" value="GHD30171.1"/>
    <property type="molecule type" value="Genomic_DNA"/>
</dbReference>
<feature type="chain" id="PRO_5036675090" description="Peptidoglycan-binding protein, CsiV" evidence="2">
    <location>
        <begin position="20"/>
        <end position="383"/>
    </location>
</feature>